<dbReference type="AlphaFoldDB" id="A0A9P3PYP5"/>
<evidence type="ECO:0000313" key="1">
    <source>
        <dbReference type="EMBL" id="GLB45465.1"/>
    </source>
</evidence>
<dbReference type="Proteomes" id="UP001063166">
    <property type="component" value="Unassembled WGS sequence"/>
</dbReference>
<name>A0A9P3PYP5_LYOSH</name>
<sequence length="283" mass="31825">MNQVEVEVLETSLFPPALSDNVVVICSNIGLHSYSVTANVQNRSSEHAVMATSSTGLFYVYAKNINDDWSYRYLITFATRDVADTWWRLVTDSVVGGYARFKSVQRVTSQFYTHNPGEGNIPDTITDPKVAQSLRGKIFFTLLNDRDGRILSVIPVQNWVDRSSGDRFYIRSSSDPSLYWYYNGSRVVASRDRRTRFTVTIADRKRAPGTIMIGDDEVFISVGSSTNIGVANQQDQLSASDNPFPFKLSALNNDFQIDYYLEGKMTEGFVTRNPGKGEGWELV</sequence>
<dbReference type="OrthoDB" id="5364171at2759"/>
<protein>
    <submittedName>
        <fullName evidence="1">Uncharacterized protein</fullName>
    </submittedName>
</protein>
<comment type="caution">
    <text evidence="1">The sequence shown here is derived from an EMBL/GenBank/DDBJ whole genome shotgun (WGS) entry which is preliminary data.</text>
</comment>
<evidence type="ECO:0000313" key="2">
    <source>
        <dbReference type="Proteomes" id="UP001063166"/>
    </source>
</evidence>
<organism evidence="1 2">
    <name type="scientific">Lyophyllum shimeji</name>
    <name type="common">Hon-shimeji</name>
    <name type="synonym">Tricholoma shimeji</name>
    <dbReference type="NCBI Taxonomy" id="47721"/>
    <lineage>
        <taxon>Eukaryota</taxon>
        <taxon>Fungi</taxon>
        <taxon>Dikarya</taxon>
        <taxon>Basidiomycota</taxon>
        <taxon>Agaricomycotina</taxon>
        <taxon>Agaricomycetes</taxon>
        <taxon>Agaricomycetidae</taxon>
        <taxon>Agaricales</taxon>
        <taxon>Tricholomatineae</taxon>
        <taxon>Lyophyllaceae</taxon>
        <taxon>Lyophyllum</taxon>
    </lineage>
</organism>
<proteinExistence type="predicted"/>
<accession>A0A9P3PYP5</accession>
<dbReference type="EMBL" id="BRPK01000023">
    <property type="protein sequence ID" value="GLB45465.1"/>
    <property type="molecule type" value="Genomic_DNA"/>
</dbReference>
<reference evidence="1" key="1">
    <citation type="submission" date="2022-07" db="EMBL/GenBank/DDBJ databases">
        <title>The genome of Lyophyllum shimeji provides insight into the initial evolution of ectomycorrhizal fungal genome.</title>
        <authorList>
            <person name="Kobayashi Y."/>
            <person name="Shibata T."/>
            <person name="Hirakawa H."/>
            <person name="Shigenobu S."/>
            <person name="Nishiyama T."/>
            <person name="Yamada A."/>
            <person name="Hasebe M."/>
            <person name="Kawaguchi M."/>
        </authorList>
    </citation>
    <scope>NUCLEOTIDE SEQUENCE</scope>
    <source>
        <strain evidence="1">AT787</strain>
    </source>
</reference>
<keyword evidence="2" id="KW-1185">Reference proteome</keyword>
<gene>
    <name evidence="1" type="ORF">LshimejAT787_2300250</name>
</gene>